<feature type="domain" description="Calcineurin-like phosphoesterase" evidence="7">
    <location>
        <begin position="7"/>
        <end position="215"/>
    </location>
</feature>
<evidence type="ECO:0000256" key="2">
    <source>
        <dbReference type="ARBA" id="ARBA00022512"/>
    </source>
</evidence>
<evidence type="ECO:0000256" key="4">
    <source>
        <dbReference type="ARBA" id="ARBA00022729"/>
    </source>
</evidence>
<dbReference type="PRINTS" id="PR01607">
    <property type="entry name" value="APYRASEFAMLY"/>
</dbReference>
<evidence type="ECO:0000256" key="1">
    <source>
        <dbReference type="ARBA" id="ARBA00004168"/>
    </source>
</evidence>
<keyword evidence="6" id="KW-0378">Hydrolase</keyword>
<reference evidence="9" key="1">
    <citation type="journal article" date="2014" name="Int. J. Syst. Evol. Microbiol.">
        <title>Complete genome sequence of Corynebacterium casei LMG S-19264T (=DSM 44701T), isolated from a smear-ripened cheese.</title>
        <authorList>
            <consortium name="US DOE Joint Genome Institute (JGI-PGF)"/>
            <person name="Walter F."/>
            <person name="Albersmeier A."/>
            <person name="Kalinowski J."/>
            <person name="Ruckert C."/>
        </authorList>
    </citation>
    <scope>NUCLEOTIDE SEQUENCE</scope>
    <source>
        <strain evidence="9">JCM 14719</strain>
    </source>
</reference>
<dbReference type="InterPro" id="IPR006179">
    <property type="entry name" value="5_nucleotidase/apyrase"/>
</dbReference>
<dbReference type="InterPro" id="IPR006146">
    <property type="entry name" value="5'-Nucleotdase_CS"/>
</dbReference>
<keyword evidence="4" id="KW-0732">Signal</keyword>
<organism evidence="9 10">
    <name type="scientific">Calditerricola satsumensis</name>
    <dbReference type="NCBI Taxonomy" id="373054"/>
    <lineage>
        <taxon>Bacteria</taxon>
        <taxon>Bacillati</taxon>
        <taxon>Bacillota</taxon>
        <taxon>Bacilli</taxon>
        <taxon>Bacillales</taxon>
        <taxon>Bacillaceae</taxon>
        <taxon>Calditerricola</taxon>
    </lineage>
</organism>
<dbReference type="GO" id="GO:0008253">
    <property type="term" value="F:5'-nucleotidase activity"/>
    <property type="evidence" value="ECO:0007669"/>
    <property type="project" value="TreeGrafter"/>
</dbReference>
<dbReference type="PANTHER" id="PTHR11575:SF24">
    <property type="entry name" value="5'-NUCLEOTIDASE"/>
    <property type="match status" value="1"/>
</dbReference>
<dbReference type="FunFam" id="3.60.21.10:FF:000052">
    <property type="entry name" value="Endonuclease YhcR"/>
    <property type="match status" value="1"/>
</dbReference>
<dbReference type="GO" id="GO:0008768">
    <property type="term" value="F:UDP-sugar diphosphatase activity"/>
    <property type="evidence" value="ECO:0007669"/>
    <property type="project" value="TreeGrafter"/>
</dbReference>
<dbReference type="GO" id="GO:0030288">
    <property type="term" value="C:outer membrane-bounded periplasmic space"/>
    <property type="evidence" value="ECO:0007669"/>
    <property type="project" value="TreeGrafter"/>
</dbReference>
<keyword evidence="6" id="KW-0547">Nucleotide-binding</keyword>
<dbReference type="GO" id="GO:0046872">
    <property type="term" value="F:metal ion binding"/>
    <property type="evidence" value="ECO:0007669"/>
    <property type="project" value="InterPro"/>
</dbReference>
<comment type="similarity">
    <text evidence="6">Belongs to the 5'-nucleotidase family.</text>
</comment>
<dbReference type="SUPFAM" id="SSF56300">
    <property type="entry name" value="Metallo-dependent phosphatases"/>
    <property type="match status" value="1"/>
</dbReference>
<name>A0A8J3B3I9_9BACI</name>
<comment type="subcellular location">
    <subcellularLocation>
        <location evidence="1">Secreted</location>
        <location evidence="1">Cell wall</location>
        <topology evidence="1">Peptidoglycan-anchor</topology>
    </subcellularLocation>
</comment>
<keyword evidence="2" id="KW-0134">Cell wall</keyword>
<gene>
    <name evidence="9" type="ORF">GCM10007043_00540</name>
</gene>
<keyword evidence="10" id="KW-1185">Reference proteome</keyword>
<dbReference type="FunFam" id="3.90.780.10:FF:000004">
    <property type="entry name" value="UDP-sugar hydrolase, putative"/>
    <property type="match status" value="1"/>
</dbReference>
<dbReference type="EMBL" id="BMOF01000001">
    <property type="protein sequence ID" value="GGJ90736.1"/>
    <property type="molecule type" value="Genomic_DNA"/>
</dbReference>
<evidence type="ECO:0000313" key="10">
    <source>
        <dbReference type="Proteomes" id="UP000637720"/>
    </source>
</evidence>
<protein>
    <submittedName>
        <fullName evidence="9">Bifunctional metallophosphatase/5'-nucleotidase</fullName>
    </submittedName>
</protein>
<dbReference type="InterPro" id="IPR008334">
    <property type="entry name" value="5'-Nucleotdase_C"/>
</dbReference>
<dbReference type="PANTHER" id="PTHR11575">
    <property type="entry name" value="5'-NUCLEOTIDASE-RELATED"/>
    <property type="match status" value="1"/>
</dbReference>
<evidence type="ECO:0000256" key="5">
    <source>
        <dbReference type="ARBA" id="ARBA00023088"/>
    </source>
</evidence>
<dbReference type="Pfam" id="PF00149">
    <property type="entry name" value="Metallophos"/>
    <property type="match status" value="1"/>
</dbReference>
<evidence type="ECO:0000256" key="6">
    <source>
        <dbReference type="RuleBase" id="RU362119"/>
    </source>
</evidence>
<accession>A0A8J3B3I9</accession>
<feature type="domain" description="5'-Nucleotidase C-terminal" evidence="8">
    <location>
        <begin position="288"/>
        <end position="437"/>
    </location>
</feature>
<comment type="caution">
    <text evidence="9">The sequence shown here is derived from an EMBL/GenBank/DDBJ whole genome shotgun (WGS) entry which is preliminary data.</text>
</comment>
<dbReference type="GO" id="GO:0009166">
    <property type="term" value="P:nucleotide catabolic process"/>
    <property type="evidence" value="ECO:0007669"/>
    <property type="project" value="InterPro"/>
</dbReference>
<dbReference type="InterPro" id="IPR004843">
    <property type="entry name" value="Calcineurin-like_PHP"/>
</dbReference>
<keyword evidence="3" id="KW-0964">Secreted</keyword>
<dbReference type="GO" id="GO:0000166">
    <property type="term" value="F:nucleotide binding"/>
    <property type="evidence" value="ECO:0007669"/>
    <property type="project" value="UniProtKB-KW"/>
</dbReference>
<dbReference type="Gene3D" id="3.90.780.10">
    <property type="entry name" value="5'-Nucleotidase, C-terminal domain"/>
    <property type="match status" value="1"/>
</dbReference>
<evidence type="ECO:0000259" key="7">
    <source>
        <dbReference type="Pfam" id="PF00149"/>
    </source>
</evidence>
<proteinExistence type="inferred from homology"/>
<evidence type="ECO:0000259" key="8">
    <source>
        <dbReference type="Pfam" id="PF02872"/>
    </source>
</evidence>
<dbReference type="SUPFAM" id="SSF55816">
    <property type="entry name" value="5'-nucleotidase (syn. UDP-sugar hydrolase), C-terminal domain"/>
    <property type="match status" value="1"/>
</dbReference>
<dbReference type="InterPro" id="IPR029052">
    <property type="entry name" value="Metallo-depent_PP-like"/>
</dbReference>
<dbReference type="PROSITE" id="PS00786">
    <property type="entry name" value="5_NUCLEOTIDASE_2"/>
    <property type="match status" value="1"/>
</dbReference>
<dbReference type="Gene3D" id="3.60.21.10">
    <property type="match status" value="1"/>
</dbReference>
<reference evidence="9" key="2">
    <citation type="submission" date="2020-09" db="EMBL/GenBank/DDBJ databases">
        <authorList>
            <person name="Sun Q."/>
            <person name="Ohkuma M."/>
        </authorList>
    </citation>
    <scope>NUCLEOTIDE SEQUENCE</scope>
    <source>
        <strain evidence="9">JCM 14719</strain>
    </source>
</reference>
<dbReference type="AlphaFoldDB" id="A0A8J3B3I9"/>
<dbReference type="Pfam" id="PF02872">
    <property type="entry name" value="5_nucleotid_C"/>
    <property type="match status" value="1"/>
</dbReference>
<evidence type="ECO:0000313" key="9">
    <source>
        <dbReference type="EMBL" id="GGJ90736.1"/>
    </source>
</evidence>
<evidence type="ECO:0000256" key="3">
    <source>
        <dbReference type="ARBA" id="ARBA00022525"/>
    </source>
</evidence>
<sequence length="478" mass="52401">MAGKPVGRADYLAAYLKRREAENKNTLLVHAGDMVGASAPVSALLQDEPTIEILNRLGFDVGTVGNHEFDEGVDELLRLVQGGYHEKTGWFEGATFPYVCANVVDRDTGKPILPSYVIKRVNGMPIGFVGVVTTETPRIVMPSAVATVRFLDEAEAINRAAAELKEKGVRAIVVLAHVPGAQLGVTGEPYGEVVELARKIDDEVDVIFAGHSHAYLNAVVDGKLIVQAYAYGTAFADVDLAIDPRTKDVVAKRAEIVTTFHEGMAPDPEIRRMIEEYEERVAPIVNRVVGTATHAITREQNESGESALGNLIADAQRQAMQTDFAFLNPGGIRADLDAGDVTWGELYTIQPFNNTLVRMTLTGEQIRRLLNQQWQENAVRMLQVSGLRYTWDAARPVGDRVVDIFRADGTPLDPQGRYTVTVNSFLAEGGDGFTVLRDGTDRVYGPEDIEALVTYIERLPQPFSAAIEGRIQRVNSRR</sequence>
<dbReference type="Proteomes" id="UP000637720">
    <property type="component" value="Unassembled WGS sequence"/>
</dbReference>
<keyword evidence="5" id="KW-0572">Peptidoglycan-anchor</keyword>
<dbReference type="InterPro" id="IPR036907">
    <property type="entry name" value="5'-Nucleotdase_C_sf"/>
</dbReference>